<evidence type="ECO:0000256" key="6">
    <source>
        <dbReference type="ARBA" id="ARBA00022884"/>
    </source>
</evidence>
<evidence type="ECO:0000256" key="1">
    <source>
        <dbReference type="ARBA" id="ARBA00022679"/>
    </source>
</evidence>
<accession>A0A9Q3PL39</accession>
<keyword evidence="6" id="KW-0694">RNA-binding</keyword>
<dbReference type="PANTHER" id="PTHR37984:SF15">
    <property type="entry name" value="INTEGRASE CATALYTIC DOMAIN-CONTAINING PROTEIN"/>
    <property type="match status" value="1"/>
</dbReference>
<evidence type="ECO:0000313" key="10">
    <source>
        <dbReference type="Proteomes" id="UP000765509"/>
    </source>
</evidence>
<dbReference type="GO" id="GO:0003723">
    <property type="term" value="F:RNA binding"/>
    <property type="evidence" value="ECO:0007669"/>
    <property type="project" value="UniProtKB-KW"/>
</dbReference>
<dbReference type="Proteomes" id="UP000765509">
    <property type="component" value="Unassembled WGS sequence"/>
</dbReference>
<feature type="domain" description="Integrase catalytic" evidence="8">
    <location>
        <begin position="106"/>
        <end position="207"/>
    </location>
</feature>
<dbReference type="InterPro" id="IPR050951">
    <property type="entry name" value="Retrovirus_Pol_polyprotein"/>
</dbReference>
<evidence type="ECO:0000256" key="5">
    <source>
        <dbReference type="ARBA" id="ARBA00022801"/>
    </source>
</evidence>
<dbReference type="SUPFAM" id="SSF53098">
    <property type="entry name" value="Ribonuclease H-like"/>
    <property type="match status" value="1"/>
</dbReference>
<evidence type="ECO:0000256" key="2">
    <source>
        <dbReference type="ARBA" id="ARBA00022695"/>
    </source>
</evidence>
<dbReference type="GO" id="GO:0005634">
    <property type="term" value="C:nucleus"/>
    <property type="evidence" value="ECO:0007669"/>
    <property type="project" value="UniProtKB-ARBA"/>
</dbReference>
<dbReference type="SUPFAM" id="SSF56672">
    <property type="entry name" value="DNA/RNA polymerases"/>
    <property type="match status" value="1"/>
</dbReference>
<keyword evidence="2" id="KW-0548">Nucleotidyltransferase</keyword>
<organism evidence="9 10">
    <name type="scientific">Austropuccinia psidii MF-1</name>
    <dbReference type="NCBI Taxonomy" id="1389203"/>
    <lineage>
        <taxon>Eukaryota</taxon>
        <taxon>Fungi</taxon>
        <taxon>Dikarya</taxon>
        <taxon>Basidiomycota</taxon>
        <taxon>Pucciniomycotina</taxon>
        <taxon>Pucciniomycetes</taxon>
        <taxon>Pucciniales</taxon>
        <taxon>Sphaerophragmiaceae</taxon>
        <taxon>Austropuccinia</taxon>
    </lineage>
</organism>
<dbReference type="Gene3D" id="3.30.420.10">
    <property type="entry name" value="Ribonuclease H-like superfamily/Ribonuclease H"/>
    <property type="match status" value="1"/>
</dbReference>
<dbReference type="GO" id="GO:0016787">
    <property type="term" value="F:hydrolase activity"/>
    <property type="evidence" value="ECO:0007669"/>
    <property type="project" value="UniProtKB-KW"/>
</dbReference>
<dbReference type="InterPro" id="IPR043502">
    <property type="entry name" value="DNA/RNA_pol_sf"/>
</dbReference>
<comment type="caution">
    <text evidence="9">The sequence shown here is derived from an EMBL/GenBank/DDBJ whole genome shotgun (WGS) entry which is preliminary data.</text>
</comment>
<protein>
    <recommendedName>
        <fullName evidence="8">Integrase catalytic domain-containing protein</fullName>
    </recommendedName>
</protein>
<dbReference type="InterPro" id="IPR012337">
    <property type="entry name" value="RNaseH-like_sf"/>
</dbReference>
<dbReference type="InterPro" id="IPR036397">
    <property type="entry name" value="RNaseH_sf"/>
</dbReference>
<keyword evidence="5" id="KW-0378">Hydrolase</keyword>
<keyword evidence="10" id="KW-1185">Reference proteome</keyword>
<dbReference type="InterPro" id="IPR041373">
    <property type="entry name" value="RT_RNaseH"/>
</dbReference>
<name>A0A9Q3PL39_9BASI</name>
<dbReference type="InterPro" id="IPR001584">
    <property type="entry name" value="Integrase_cat-core"/>
</dbReference>
<sequence length="359" mass="41320">MPNWKPPFKLYIDACDEGLGAALNQVQIFNDKPYEGPICSISRHSKPTEARYGASQMEFLCLVWSLEKLHYYLHGSLFEVITDCNAVKSLLNMKTPNRHLLKWQFAIQDDRDPKPTSALWTNLHRLLGTKLSFSTAYHPQTDGLAERMIQTLEDMIRRFCAYGLKLKYSDGFTHDCCTLIPALELAYKTSIHPSTGKTPAMLEKQWSSKLPVDTLKKDLDYIHPTASMFKLFIDKKWDKSHKNPEFKVGDLILVSTLNLNNIKGPNKLKNIFAGPFIIKTLHVKNAVQVELSGELEDKHQTFPVILVKNYTSSDKELFPLRNETTLEVPPLDQTEEQKVLKVLKERRRKGKDEREYLVR</sequence>
<evidence type="ECO:0000256" key="4">
    <source>
        <dbReference type="ARBA" id="ARBA00022759"/>
    </source>
</evidence>
<keyword evidence="3" id="KW-0540">Nuclease</keyword>
<gene>
    <name evidence="9" type="ORF">O181_105548</name>
</gene>
<evidence type="ECO:0000259" key="8">
    <source>
        <dbReference type="PROSITE" id="PS50994"/>
    </source>
</evidence>
<evidence type="ECO:0000313" key="9">
    <source>
        <dbReference type="EMBL" id="MBW0565833.1"/>
    </source>
</evidence>
<dbReference type="GO" id="GO:0003964">
    <property type="term" value="F:RNA-directed DNA polymerase activity"/>
    <property type="evidence" value="ECO:0007669"/>
    <property type="project" value="UniProtKB-KW"/>
</dbReference>
<dbReference type="GO" id="GO:0004519">
    <property type="term" value="F:endonuclease activity"/>
    <property type="evidence" value="ECO:0007669"/>
    <property type="project" value="UniProtKB-KW"/>
</dbReference>
<keyword evidence="7" id="KW-0695">RNA-directed DNA polymerase</keyword>
<proteinExistence type="predicted"/>
<evidence type="ECO:0000256" key="3">
    <source>
        <dbReference type="ARBA" id="ARBA00022722"/>
    </source>
</evidence>
<dbReference type="AlphaFoldDB" id="A0A9Q3PL39"/>
<dbReference type="PANTHER" id="PTHR37984">
    <property type="entry name" value="PROTEIN CBG26694"/>
    <property type="match status" value="1"/>
</dbReference>
<dbReference type="Pfam" id="PF17917">
    <property type="entry name" value="RT_RNaseH"/>
    <property type="match status" value="1"/>
</dbReference>
<evidence type="ECO:0000256" key="7">
    <source>
        <dbReference type="ARBA" id="ARBA00022918"/>
    </source>
</evidence>
<dbReference type="GO" id="GO:0015074">
    <property type="term" value="P:DNA integration"/>
    <property type="evidence" value="ECO:0007669"/>
    <property type="project" value="InterPro"/>
</dbReference>
<keyword evidence="4" id="KW-0255">Endonuclease</keyword>
<dbReference type="PROSITE" id="PS50994">
    <property type="entry name" value="INTEGRASE"/>
    <property type="match status" value="1"/>
</dbReference>
<reference evidence="9" key="1">
    <citation type="submission" date="2021-03" db="EMBL/GenBank/DDBJ databases">
        <title>Draft genome sequence of rust myrtle Austropuccinia psidii MF-1, a brazilian biotype.</title>
        <authorList>
            <person name="Quecine M.C."/>
            <person name="Pachon D.M.R."/>
            <person name="Bonatelli M.L."/>
            <person name="Correr F.H."/>
            <person name="Franceschini L.M."/>
            <person name="Leite T.F."/>
            <person name="Margarido G.R.A."/>
            <person name="Almeida C.A."/>
            <person name="Ferrarezi J.A."/>
            <person name="Labate C.A."/>
        </authorList>
    </citation>
    <scope>NUCLEOTIDE SEQUENCE</scope>
    <source>
        <strain evidence="9">MF-1</strain>
    </source>
</reference>
<keyword evidence="1" id="KW-0808">Transferase</keyword>
<dbReference type="EMBL" id="AVOT02078067">
    <property type="protein sequence ID" value="MBW0565833.1"/>
    <property type="molecule type" value="Genomic_DNA"/>
</dbReference>